<dbReference type="Proteomes" id="UP000824087">
    <property type="component" value="Unassembled WGS sequence"/>
</dbReference>
<dbReference type="EMBL" id="DVML01000010">
    <property type="protein sequence ID" value="HIU22278.1"/>
    <property type="molecule type" value="Genomic_DNA"/>
</dbReference>
<reference evidence="1" key="2">
    <citation type="journal article" date="2021" name="PeerJ">
        <title>Extensive microbial diversity within the chicken gut microbiome revealed by metagenomics and culture.</title>
        <authorList>
            <person name="Gilroy R."/>
            <person name="Ravi A."/>
            <person name="Getino M."/>
            <person name="Pursley I."/>
            <person name="Horton D.L."/>
            <person name="Alikhan N.F."/>
            <person name="Baker D."/>
            <person name="Gharbi K."/>
            <person name="Hall N."/>
            <person name="Watson M."/>
            <person name="Adriaenssens E.M."/>
            <person name="Foster-Nyarko E."/>
            <person name="Jarju S."/>
            <person name="Secka A."/>
            <person name="Antonio M."/>
            <person name="Oren A."/>
            <person name="Chaudhuri R.R."/>
            <person name="La Ragione R."/>
            <person name="Hildebrand F."/>
            <person name="Pallen M.J."/>
        </authorList>
    </citation>
    <scope>NUCLEOTIDE SEQUENCE</scope>
    <source>
        <strain evidence="1">CHK197-8231</strain>
    </source>
</reference>
<comment type="caution">
    <text evidence="1">The sequence shown here is derived from an EMBL/GenBank/DDBJ whole genome shotgun (WGS) entry which is preliminary data.</text>
</comment>
<evidence type="ECO:0000313" key="1">
    <source>
        <dbReference type="EMBL" id="HIU22278.1"/>
    </source>
</evidence>
<accession>A0A9D1HVA8</accession>
<organism evidence="1 2">
    <name type="scientific">Candidatus Fimihabitans intestinipullorum</name>
    <dbReference type="NCBI Taxonomy" id="2840820"/>
    <lineage>
        <taxon>Bacteria</taxon>
        <taxon>Bacillati</taxon>
        <taxon>Mycoplasmatota</taxon>
        <taxon>Mycoplasmatota incertae sedis</taxon>
        <taxon>Candidatus Fimihabitans</taxon>
    </lineage>
</organism>
<name>A0A9D1HVA8_9BACT</name>
<reference evidence="1" key="1">
    <citation type="submission" date="2020-10" db="EMBL/GenBank/DDBJ databases">
        <authorList>
            <person name="Gilroy R."/>
        </authorList>
    </citation>
    <scope>NUCLEOTIDE SEQUENCE</scope>
    <source>
        <strain evidence="1">CHK197-8231</strain>
    </source>
</reference>
<proteinExistence type="predicted"/>
<sequence>MNLIHIFLAEEKQRLTYNLKKYEDAIQNIHMQHAYKRTSPVDIENNVLFFDINRLTPELRMQYEWYEQKKIECQIKLHIFYNVLLQYTQSETRSQHHFPLGEKAKQSLSCDQISLDPEEIAPFNVQAGPVTARCPREMSVSEYIYYYREAFKSALWLCIANEEFTKEEEEDIIKESCTSFFRSEVLKKEKGHQKNMQ</sequence>
<gene>
    <name evidence="1" type="ORF">IAD49_01715</name>
</gene>
<dbReference type="AlphaFoldDB" id="A0A9D1HVA8"/>
<protein>
    <submittedName>
        <fullName evidence="1">Uncharacterized protein</fullName>
    </submittedName>
</protein>
<evidence type="ECO:0000313" key="2">
    <source>
        <dbReference type="Proteomes" id="UP000824087"/>
    </source>
</evidence>